<gene>
    <name evidence="1" type="ORF">SAMEA1982600_02020</name>
</gene>
<evidence type="ECO:0000313" key="1">
    <source>
        <dbReference type="EMBL" id="SAI25712.1"/>
    </source>
</evidence>
<organism evidence="1 2">
    <name type="scientific">Bordetella ansorpii</name>
    <dbReference type="NCBI Taxonomy" id="288768"/>
    <lineage>
        <taxon>Bacteria</taxon>
        <taxon>Pseudomonadati</taxon>
        <taxon>Pseudomonadota</taxon>
        <taxon>Betaproteobacteria</taxon>
        <taxon>Burkholderiales</taxon>
        <taxon>Alcaligenaceae</taxon>
        <taxon>Bordetella</taxon>
    </lineage>
</organism>
<accession>A0A157NWH5</accession>
<proteinExistence type="predicted"/>
<reference evidence="1 2" key="1">
    <citation type="submission" date="2016-03" db="EMBL/GenBank/DDBJ databases">
        <authorList>
            <consortium name="Pathogen Informatics"/>
        </authorList>
    </citation>
    <scope>NUCLEOTIDE SEQUENCE [LARGE SCALE GENOMIC DNA]</scope>
    <source>
        <strain evidence="1 2">NCTC13364</strain>
    </source>
</reference>
<dbReference type="RefSeq" id="WP_066411084.1">
    <property type="nucleotide sequence ID" value="NZ_FKBS01000014.1"/>
</dbReference>
<dbReference type="Proteomes" id="UP000077037">
    <property type="component" value="Unassembled WGS sequence"/>
</dbReference>
<dbReference type="AlphaFoldDB" id="A0A157NWH5"/>
<dbReference type="OrthoDB" id="8627694at2"/>
<name>A0A157NWH5_9BORD</name>
<evidence type="ECO:0000313" key="2">
    <source>
        <dbReference type="Proteomes" id="UP000077037"/>
    </source>
</evidence>
<sequence length="355" mass="38947">MSHSTHPIDAQLVMSALGRGIQDKDLLQRFAQAGLFNWPDSDDDREGATVEEYWRYGFTLEFDDAQAQERLLGISGIQGPFAASAILFYNAGVGGHAGWQQTLPYGLSFGMSPADLERAFGPPRATRAPYGLPVSQFLVDAYVLDVCYAPEGQGNIDFFSFRLQNIYEKGEAPVSDRDWKLLARMIGKPVTDTTLLQLVEASVGAPVTASDLSSHENTQFHRQCGLSFYALPAAELGGAGKQKCFAGFKMSRAGLYGSKGYSGALPFGLVFADGPDAVREKMPATAKQGGFEASGRFTFRTDSLLIHVHYSLISWQIIAVTVFHLATDPSEQVGTLFPSLYKDCCRMPAVRWRWR</sequence>
<dbReference type="EMBL" id="FKBS01000014">
    <property type="protein sequence ID" value="SAI25712.1"/>
    <property type="molecule type" value="Genomic_DNA"/>
</dbReference>
<protein>
    <submittedName>
        <fullName evidence="1">Uncharacterized protein</fullName>
    </submittedName>
</protein>